<proteinExistence type="inferred from homology"/>
<keyword evidence="13" id="KW-1185">Reference proteome</keyword>
<accession>A0AAW1RH75</accession>
<feature type="compositionally biased region" description="Gly residues" evidence="10">
    <location>
        <begin position="36"/>
        <end position="46"/>
    </location>
</feature>
<organism evidence="12 13">
    <name type="scientific">Elliptochloris bilobata</name>
    <dbReference type="NCBI Taxonomy" id="381761"/>
    <lineage>
        <taxon>Eukaryota</taxon>
        <taxon>Viridiplantae</taxon>
        <taxon>Chlorophyta</taxon>
        <taxon>core chlorophytes</taxon>
        <taxon>Trebouxiophyceae</taxon>
        <taxon>Trebouxiophyceae incertae sedis</taxon>
        <taxon>Elliptochloris clade</taxon>
        <taxon>Elliptochloris</taxon>
    </lineage>
</organism>
<keyword evidence="9 11" id="KW-0472">Membrane</keyword>
<gene>
    <name evidence="12" type="ORF">WJX81_004651</name>
</gene>
<comment type="similarity">
    <text evidence="2">Belongs to the SEC61-beta family.</text>
</comment>
<comment type="caution">
    <text evidence="12">The sequence shown here is derived from an EMBL/GenBank/DDBJ whole genome shotgun (WGS) entry which is preliminary data.</text>
</comment>
<keyword evidence="4 11" id="KW-0812">Transmembrane</keyword>
<name>A0AAW1RH75_9CHLO</name>
<evidence type="ECO:0000256" key="3">
    <source>
        <dbReference type="ARBA" id="ARBA00022448"/>
    </source>
</evidence>
<evidence type="ECO:0000256" key="6">
    <source>
        <dbReference type="ARBA" id="ARBA00022927"/>
    </source>
</evidence>
<feature type="region of interest" description="Disordered" evidence="10">
    <location>
        <begin position="1"/>
        <end position="49"/>
    </location>
</feature>
<dbReference type="InterPro" id="IPR030671">
    <property type="entry name" value="Sec61-beta/Sbh"/>
</dbReference>
<evidence type="ECO:0000256" key="5">
    <source>
        <dbReference type="ARBA" id="ARBA00022824"/>
    </source>
</evidence>
<dbReference type="GO" id="GO:0005784">
    <property type="term" value="C:Sec61 translocon complex"/>
    <property type="evidence" value="ECO:0007669"/>
    <property type="project" value="InterPro"/>
</dbReference>
<evidence type="ECO:0000256" key="4">
    <source>
        <dbReference type="ARBA" id="ARBA00022692"/>
    </source>
</evidence>
<dbReference type="InterPro" id="IPR016482">
    <property type="entry name" value="SecG/Sec61-beta/Sbh"/>
</dbReference>
<evidence type="ECO:0000256" key="10">
    <source>
        <dbReference type="SAM" id="MobiDB-lite"/>
    </source>
</evidence>
<evidence type="ECO:0000256" key="8">
    <source>
        <dbReference type="ARBA" id="ARBA00023010"/>
    </source>
</evidence>
<protein>
    <recommendedName>
        <fullName evidence="14">Protein transport protein Sec61 subunit beta</fullName>
    </recommendedName>
</protein>
<dbReference type="AlphaFoldDB" id="A0AAW1RH75"/>
<evidence type="ECO:0000256" key="9">
    <source>
        <dbReference type="ARBA" id="ARBA00023136"/>
    </source>
</evidence>
<feature type="compositionally biased region" description="Polar residues" evidence="10">
    <location>
        <begin position="1"/>
        <end position="18"/>
    </location>
</feature>
<evidence type="ECO:0000256" key="11">
    <source>
        <dbReference type="SAM" id="Phobius"/>
    </source>
</evidence>
<keyword evidence="8" id="KW-0811">Translocation</keyword>
<dbReference type="PANTHER" id="PTHR13509">
    <property type="entry name" value="SEC61 SUBUNIT BETA"/>
    <property type="match status" value="1"/>
</dbReference>
<evidence type="ECO:0000313" key="13">
    <source>
        <dbReference type="Proteomes" id="UP001445335"/>
    </source>
</evidence>
<dbReference type="GO" id="GO:0006886">
    <property type="term" value="P:intracellular protein transport"/>
    <property type="evidence" value="ECO:0007669"/>
    <property type="project" value="InterPro"/>
</dbReference>
<evidence type="ECO:0000256" key="7">
    <source>
        <dbReference type="ARBA" id="ARBA00022989"/>
    </source>
</evidence>
<keyword evidence="6" id="KW-0653">Protein transport</keyword>
<feature type="transmembrane region" description="Helical" evidence="11">
    <location>
        <begin position="62"/>
        <end position="84"/>
    </location>
</feature>
<dbReference type="Proteomes" id="UP001445335">
    <property type="component" value="Unassembled WGS sequence"/>
</dbReference>
<keyword evidence="7 11" id="KW-1133">Transmembrane helix</keyword>
<dbReference type="EMBL" id="JALJOU010000040">
    <property type="protein sequence ID" value="KAK9832622.1"/>
    <property type="molecule type" value="Genomic_DNA"/>
</dbReference>
<evidence type="ECO:0000256" key="1">
    <source>
        <dbReference type="ARBA" id="ARBA00004389"/>
    </source>
</evidence>
<keyword evidence="3" id="KW-0813">Transport</keyword>
<evidence type="ECO:0000256" key="2">
    <source>
        <dbReference type="ARBA" id="ARBA00006103"/>
    </source>
</evidence>
<keyword evidence="5" id="KW-0256">Endoplasmic reticulum</keyword>
<reference evidence="12 13" key="1">
    <citation type="journal article" date="2024" name="Nat. Commun.">
        <title>Phylogenomics reveals the evolutionary origins of lichenization in chlorophyte algae.</title>
        <authorList>
            <person name="Puginier C."/>
            <person name="Libourel C."/>
            <person name="Otte J."/>
            <person name="Skaloud P."/>
            <person name="Haon M."/>
            <person name="Grisel S."/>
            <person name="Petersen M."/>
            <person name="Berrin J.G."/>
            <person name="Delaux P.M."/>
            <person name="Dal Grande F."/>
            <person name="Keller J."/>
        </authorList>
    </citation>
    <scope>NUCLEOTIDE SEQUENCE [LARGE SCALE GENOMIC DNA]</scope>
    <source>
        <strain evidence="12 13">SAG 245.80</strain>
    </source>
</reference>
<dbReference type="Pfam" id="PF03911">
    <property type="entry name" value="Sec61_beta"/>
    <property type="match status" value="1"/>
</dbReference>
<evidence type="ECO:0000313" key="12">
    <source>
        <dbReference type="EMBL" id="KAK9832622.1"/>
    </source>
</evidence>
<comment type="subcellular location">
    <subcellularLocation>
        <location evidence="1">Endoplasmic reticulum membrane</location>
        <topology evidence="1">Single-pass membrane protein</topology>
    </subcellularLocation>
</comment>
<evidence type="ECO:0008006" key="14">
    <source>
        <dbReference type="Google" id="ProtNLM"/>
    </source>
</evidence>
<sequence>MAKGASGSQASTAVTRGSSGAPPTAAGLRKRSTRTAGGGGGGGSQPRGGLNFFTDDTIGIKVSPTVVMCMSLGFICFVTLLHIIGKIRGV</sequence>